<dbReference type="EC" id="1.14.14.83" evidence="12"/>
<keyword evidence="8 11" id="KW-0503">Monooxygenase</keyword>
<dbReference type="OMA" id="RILINCW"/>
<sequence length="260" mass="29405">MLESIIVDHEQDNQTRIHGPDTMDFIDTLLSIKSKYSDTSNDITHAIDRSTMKAILIDLIVGAIDASVTSIEWVLSVLIRHPRVMKKLQQELIEVVGNKRFVDESNLTELHYLHMVIKETFRLYPTAPLLVPRESIKDVSINGYDIPKKTLILVNFWAFGRDSKVWSENCDEFLPERFVDKAIDLRGQDFELIPFGSGRRGCPGINLGLANTGLVVSNLVHSFNWDLLNGLSPVDLDMSEKFGLSMPRANPLLAVPTYRL</sequence>
<protein>
    <submittedName>
        <fullName evidence="12">Geraniol 8-hydroxylase</fullName>
        <ecNumber evidence="12">1.14.14.83</ecNumber>
    </submittedName>
    <submittedName>
        <fullName evidence="13">Putative cytochrome P450</fullName>
    </submittedName>
</protein>
<dbReference type="PROSITE" id="PS00086">
    <property type="entry name" value="CYTOCHROME_P450"/>
    <property type="match status" value="1"/>
</dbReference>
<dbReference type="OrthoDB" id="2789670at2759"/>
<comment type="cofactor">
    <cofactor evidence="1 10">
        <name>heme</name>
        <dbReference type="ChEBI" id="CHEBI:30413"/>
    </cofactor>
</comment>
<evidence type="ECO:0000256" key="7">
    <source>
        <dbReference type="ARBA" id="ARBA00023004"/>
    </source>
</evidence>
<evidence type="ECO:0000256" key="9">
    <source>
        <dbReference type="ARBA" id="ARBA00023136"/>
    </source>
</evidence>
<dbReference type="Pfam" id="PF00067">
    <property type="entry name" value="p450"/>
    <property type="match status" value="1"/>
</dbReference>
<evidence type="ECO:0000256" key="6">
    <source>
        <dbReference type="ARBA" id="ARBA00023002"/>
    </source>
</evidence>
<dbReference type="InterPro" id="IPR001128">
    <property type="entry name" value="Cyt_P450"/>
</dbReference>
<reference evidence="12 14" key="1">
    <citation type="journal article" date="2017" name="Nature">
        <title>The sunflower genome provides insights into oil metabolism, flowering and Asterid evolution.</title>
        <authorList>
            <person name="Badouin H."/>
            <person name="Gouzy J."/>
            <person name="Grassa C.J."/>
            <person name="Murat F."/>
            <person name="Staton S.E."/>
            <person name="Cottret L."/>
            <person name="Lelandais-Briere C."/>
            <person name="Owens G.L."/>
            <person name="Carrere S."/>
            <person name="Mayjonade B."/>
            <person name="Legrand L."/>
            <person name="Gill N."/>
            <person name="Kane N.C."/>
            <person name="Bowers J.E."/>
            <person name="Hubner S."/>
            <person name="Bellec A."/>
            <person name="Berard A."/>
            <person name="Berges H."/>
            <person name="Blanchet N."/>
            <person name="Boniface M.C."/>
            <person name="Brunel D."/>
            <person name="Catrice O."/>
            <person name="Chaidir N."/>
            <person name="Claudel C."/>
            <person name="Donnadieu C."/>
            <person name="Faraut T."/>
            <person name="Fievet G."/>
            <person name="Helmstetter N."/>
            <person name="King M."/>
            <person name="Knapp S.J."/>
            <person name="Lai Z."/>
            <person name="Le Paslier M.C."/>
            <person name="Lippi Y."/>
            <person name="Lorenzon L."/>
            <person name="Mandel J.R."/>
            <person name="Marage G."/>
            <person name="Marchand G."/>
            <person name="Marquand E."/>
            <person name="Bret-Mestries E."/>
            <person name="Morien E."/>
            <person name="Nambeesan S."/>
            <person name="Nguyen T."/>
            <person name="Pegot-Espagnet P."/>
            <person name="Pouilly N."/>
            <person name="Raftis F."/>
            <person name="Sallet E."/>
            <person name="Schiex T."/>
            <person name="Thomas J."/>
            <person name="Vandecasteele C."/>
            <person name="Vares D."/>
            <person name="Vear F."/>
            <person name="Vautrin S."/>
            <person name="Crespi M."/>
            <person name="Mangin B."/>
            <person name="Burke J.M."/>
            <person name="Salse J."/>
            <person name="Munos S."/>
            <person name="Vincourt P."/>
            <person name="Rieseberg L.H."/>
            <person name="Langlade N.B."/>
        </authorList>
    </citation>
    <scope>NUCLEOTIDE SEQUENCE [LARGE SCALE GENOMIC DNA]</scope>
    <source>
        <strain evidence="14">cv. SF193</strain>
        <tissue evidence="12">Leaves</tissue>
    </source>
</reference>
<evidence type="ECO:0000256" key="11">
    <source>
        <dbReference type="RuleBase" id="RU000461"/>
    </source>
</evidence>
<evidence type="ECO:0000313" key="14">
    <source>
        <dbReference type="Proteomes" id="UP000215914"/>
    </source>
</evidence>
<comment type="subcellular location">
    <subcellularLocation>
        <location evidence="2">Membrane</location>
    </subcellularLocation>
</comment>
<evidence type="ECO:0000256" key="5">
    <source>
        <dbReference type="ARBA" id="ARBA00022723"/>
    </source>
</evidence>
<evidence type="ECO:0000256" key="8">
    <source>
        <dbReference type="ARBA" id="ARBA00023033"/>
    </source>
</evidence>
<dbReference type="GO" id="GO:0005506">
    <property type="term" value="F:iron ion binding"/>
    <property type="evidence" value="ECO:0007669"/>
    <property type="project" value="InterPro"/>
</dbReference>
<gene>
    <name evidence="13" type="ORF">HannXRQ_Chr11g0326461</name>
    <name evidence="12" type="ORF">HanXRQr2_Chr11g0472201</name>
</gene>
<organism evidence="13 14">
    <name type="scientific">Helianthus annuus</name>
    <name type="common">Common sunflower</name>
    <dbReference type="NCBI Taxonomy" id="4232"/>
    <lineage>
        <taxon>Eukaryota</taxon>
        <taxon>Viridiplantae</taxon>
        <taxon>Streptophyta</taxon>
        <taxon>Embryophyta</taxon>
        <taxon>Tracheophyta</taxon>
        <taxon>Spermatophyta</taxon>
        <taxon>Magnoliopsida</taxon>
        <taxon>eudicotyledons</taxon>
        <taxon>Gunneridae</taxon>
        <taxon>Pentapetalae</taxon>
        <taxon>asterids</taxon>
        <taxon>campanulids</taxon>
        <taxon>Asterales</taxon>
        <taxon>Asteraceae</taxon>
        <taxon>Asteroideae</taxon>
        <taxon>Heliantheae alliance</taxon>
        <taxon>Heliantheae</taxon>
        <taxon>Helianthus</taxon>
    </lineage>
</organism>
<dbReference type="PANTHER" id="PTHR47943">
    <property type="entry name" value="CYTOCHROME P450 93A3-LIKE"/>
    <property type="match status" value="1"/>
</dbReference>
<dbReference type="EMBL" id="MNCJ02000326">
    <property type="protein sequence ID" value="KAF5780466.1"/>
    <property type="molecule type" value="Genomic_DNA"/>
</dbReference>
<reference evidence="12" key="3">
    <citation type="submission" date="2020-06" db="EMBL/GenBank/DDBJ databases">
        <title>Helianthus annuus Genome sequencing and assembly Release 2.</title>
        <authorList>
            <person name="Gouzy J."/>
            <person name="Langlade N."/>
            <person name="Munos S."/>
        </authorList>
    </citation>
    <scope>NUCLEOTIDE SEQUENCE</scope>
    <source>
        <tissue evidence="12">Leaves</tissue>
    </source>
</reference>
<keyword evidence="4 10" id="KW-0349">Heme</keyword>
<evidence type="ECO:0000256" key="2">
    <source>
        <dbReference type="ARBA" id="ARBA00004370"/>
    </source>
</evidence>
<dbReference type="Gene3D" id="1.10.630.10">
    <property type="entry name" value="Cytochrome P450"/>
    <property type="match status" value="1"/>
</dbReference>
<dbReference type="GO" id="GO:0020037">
    <property type="term" value="F:heme binding"/>
    <property type="evidence" value="ECO:0007669"/>
    <property type="project" value="InterPro"/>
</dbReference>
<dbReference type="PRINTS" id="PR00465">
    <property type="entry name" value="EP450IV"/>
</dbReference>
<evidence type="ECO:0000313" key="13">
    <source>
        <dbReference type="EMBL" id="OTG07096.1"/>
    </source>
</evidence>
<dbReference type="AlphaFoldDB" id="A0A251T992"/>
<evidence type="ECO:0000256" key="1">
    <source>
        <dbReference type="ARBA" id="ARBA00001971"/>
    </source>
</evidence>
<name>A0A251T992_HELAN</name>
<feature type="binding site" description="axial binding residue" evidence="10">
    <location>
        <position position="202"/>
    </location>
    <ligand>
        <name>heme</name>
        <dbReference type="ChEBI" id="CHEBI:30413"/>
    </ligand>
    <ligandPart>
        <name>Fe</name>
        <dbReference type="ChEBI" id="CHEBI:18248"/>
    </ligandPart>
</feature>
<dbReference type="InterPro" id="IPR002403">
    <property type="entry name" value="Cyt_P450_E_grp-IV"/>
</dbReference>
<keyword evidence="7 10" id="KW-0408">Iron</keyword>
<comment type="similarity">
    <text evidence="3 11">Belongs to the cytochrome P450 family.</text>
</comment>
<evidence type="ECO:0000256" key="10">
    <source>
        <dbReference type="PIRSR" id="PIRSR602403-1"/>
    </source>
</evidence>
<dbReference type="PRINTS" id="PR00385">
    <property type="entry name" value="P450"/>
</dbReference>
<dbReference type="GO" id="GO:0016020">
    <property type="term" value="C:membrane"/>
    <property type="evidence" value="ECO:0007669"/>
    <property type="project" value="UniProtKB-SubCell"/>
</dbReference>
<dbReference type="Gramene" id="mRNA:HanXRQr2_Chr11g0472201">
    <property type="protein sequence ID" value="CDS:HanXRQr2_Chr11g0472201.1"/>
    <property type="gene ID" value="HanXRQr2_Chr11g0472201"/>
</dbReference>
<proteinExistence type="inferred from homology"/>
<dbReference type="GO" id="GO:0102811">
    <property type="term" value="F:geraniol 10-hydroxylase activity"/>
    <property type="evidence" value="ECO:0007669"/>
    <property type="project" value="UniProtKB-EC"/>
</dbReference>
<dbReference type="PANTHER" id="PTHR47943:SF2">
    <property type="entry name" value="CYTOCHROME P450"/>
    <property type="match status" value="1"/>
</dbReference>
<accession>A0A251T992</accession>
<dbReference type="InterPro" id="IPR017972">
    <property type="entry name" value="Cyt_P450_CS"/>
</dbReference>
<keyword evidence="5 10" id="KW-0479">Metal-binding</keyword>
<dbReference type="Proteomes" id="UP000215914">
    <property type="component" value="Chromosome 11"/>
</dbReference>
<dbReference type="FunFam" id="1.10.630.10:FF:000126">
    <property type="entry name" value="Predicted protein"/>
    <property type="match status" value="1"/>
</dbReference>
<keyword evidence="9" id="KW-0472">Membrane</keyword>
<dbReference type="STRING" id="4232.A0A251T992"/>
<dbReference type="InterPro" id="IPR036396">
    <property type="entry name" value="Cyt_P450_sf"/>
</dbReference>
<keyword evidence="14" id="KW-1185">Reference proteome</keyword>
<evidence type="ECO:0000313" key="12">
    <source>
        <dbReference type="EMBL" id="KAF5780466.1"/>
    </source>
</evidence>
<dbReference type="InParanoid" id="A0A251T992"/>
<reference evidence="13" key="2">
    <citation type="submission" date="2017-02" db="EMBL/GenBank/DDBJ databases">
        <title>Sunflower complete genome.</title>
        <authorList>
            <person name="Langlade N."/>
            <person name="Munos S."/>
        </authorList>
    </citation>
    <scope>NUCLEOTIDE SEQUENCE [LARGE SCALE GENOMIC DNA]</scope>
    <source>
        <tissue evidence="13">Leaves</tissue>
    </source>
</reference>
<dbReference type="EMBL" id="CM007900">
    <property type="protein sequence ID" value="OTG07096.1"/>
    <property type="molecule type" value="Genomic_DNA"/>
</dbReference>
<dbReference type="SUPFAM" id="SSF48264">
    <property type="entry name" value="Cytochrome P450"/>
    <property type="match status" value="1"/>
</dbReference>
<evidence type="ECO:0000256" key="4">
    <source>
        <dbReference type="ARBA" id="ARBA00022617"/>
    </source>
</evidence>
<evidence type="ECO:0000256" key="3">
    <source>
        <dbReference type="ARBA" id="ARBA00010617"/>
    </source>
</evidence>
<keyword evidence="6 11" id="KW-0560">Oxidoreductase</keyword>